<dbReference type="GO" id="GO:0007165">
    <property type="term" value="P:signal transduction"/>
    <property type="evidence" value="ECO:0007669"/>
    <property type="project" value="InterPro"/>
</dbReference>
<sequence length="179" mass="19600">MTDDMSLDDDILALDQVLAVKRSAAGPVVDVDEPSVKLVVFVLGTDWFAFHGERIKEVLSDCPVYFLPGCPPSLEGVINVRGDIESVIRLRVLLRLAEDGGAMTGSRILLGQGADMRSGIRVDRVEEVMDVPQSAIQPPPHTIAEHLRPLVLGIVSFQDHMVTVLDLERIFQDYRAGGL</sequence>
<dbReference type="AlphaFoldDB" id="A4TVP7"/>
<gene>
    <name evidence="2" type="ORF">MGR_0056</name>
</gene>
<evidence type="ECO:0000259" key="1">
    <source>
        <dbReference type="PROSITE" id="PS50851"/>
    </source>
</evidence>
<dbReference type="PROSITE" id="PS50851">
    <property type="entry name" value="CHEW"/>
    <property type="match status" value="1"/>
</dbReference>
<dbReference type="GO" id="GO:0006935">
    <property type="term" value="P:chemotaxis"/>
    <property type="evidence" value="ECO:0007669"/>
    <property type="project" value="InterPro"/>
</dbReference>
<dbReference type="InterPro" id="IPR039315">
    <property type="entry name" value="CheW"/>
</dbReference>
<accession>A4TVP7</accession>
<dbReference type="Gene3D" id="2.30.30.40">
    <property type="entry name" value="SH3 Domains"/>
    <property type="match status" value="1"/>
</dbReference>
<dbReference type="InterPro" id="IPR036061">
    <property type="entry name" value="CheW-like_dom_sf"/>
</dbReference>
<dbReference type="PANTHER" id="PTHR22617:SF23">
    <property type="entry name" value="CHEMOTAXIS PROTEIN CHEW"/>
    <property type="match status" value="1"/>
</dbReference>
<protein>
    <submittedName>
        <fullName evidence="2">Chemotaxis signal transduction protein</fullName>
    </submittedName>
</protein>
<organism evidence="2">
    <name type="scientific">Magnetospirillum gryphiswaldense</name>
    <dbReference type="NCBI Taxonomy" id="55518"/>
    <lineage>
        <taxon>Bacteria</taxon>
        <taxon>Pseudomonadati</taxon>
        <taxon>Pseudomonadota</taxon>
        <taxon>Alphaproteobacteria</taxon>
        <taxon>Rhodospirillales</taxon>
        <taxon>Rhodospirillaceae</taxon>
        <taxon>Magnetospirillum</taxon>
    </lineage>
</organism>
<dbReference type="RefSeq" id="WP_106002791.1">
    <property type="nucleotide sequence ID" value="NZ_CP027527.1"/>
</dbReference>
<dbReference type="EMBL" id="CU459003">
    <property type="protein sequence ID" value="CAM74704.1"/>
    <property type="molecule type" value="Genomic_DNA"/>
</dbReference>
<reference evidence="2" key="1">
    <citation type="journal article" date="2007" name="J. Bacteriol.">
        <title>Comparative genome analysis of four magnetotactic bacteria reveals a complex set of group-specific genes implicated in magnetosome biomineralization and function.</title>
        <authorList>
            <person name="Richter M."/>
            <person name="Kube M."/>
            <person name="Bazylinski D.A."/>
            <person name="Lombardot T."/>
            <person name="Gloeckner F.O."/>
            <person name="Reinhardt R."/>
            <person name="Schueler D."/>
        </authorList>
    </citation>
    <scope>NUCLEOTIDE SEQUENCE</scope>
    <source>
        <strain evidence="2">MSR-1</strain>
    </source>
</reference>
<name>A4TVP7_9PROT</name>
<dbReference type="Gene3D" id="2.40.50.180">
    <property type="entry name" value="CheA-289, Domain 4"/>
    <property type="match status" value="1"/>
</dbReference>
<dbReference type="PANTHER" id="PTHR22617">
    <property type="entry name" value="CHEMOTAXIS SENSOR HISTIDINE KINASE-RELATED"/>
    <property type="match status" value="1"/>
</dbReference>
<dbReference type="GO" id="GO:0005829">
    <property type="term" value="C:cytosol"/>
    <property type="evidence" value="ECO:0007669"/>
    <property type="project" value="TreeGrafter"/>
</dbReference>
<proteinExistence type="predicted"/>
<dbReference type="SUPFAM" id="SSF50341">
    <property type="entry name" value="CheW-like"/>
    <property type="match status" value="1"/>
</dbReference>
<feature type="domain" description="CheW-like" evidence="1">
    <location>
        <begin position="35"/>
        <end position="176"/>
    </location>
</feature>
<evidence type="ECO:0000313" key="2">
    <source>
        <dbReference type="EMBL" id="CAM74704.1"/>
    </source>
</evidence>
<dbReference type="InterPro" id="IPR002545">
    <property type="entry name" value="CheW-lke_dom"/>
</dbReference>
<dbReference type="SMART" id="SM00260">
    <property type="entry name" value="CheW"/>
    <property type="match status" value="1"/>
</dbReference>
<dbReference type="Pfam" id="PF01584">
    <property type="entry name" value="CheW"/>
    <property type="match status" value="1"/>
</dbReference>